<dbReference type="SUPFAM" id="SSF56219">
    <property type="entry name" value="DNase I-like"/>
    <property type="match status" value="1"/>
</dbReference>
<dbReference type="Gene3D" id="3.60.10.10">
    <property type="entry name" value="Endonuclease/exonuclease/phosphatase"/>
    <property type="match status" value="1"/>
</dbReference>
<accession>A0A5J9UEZ6</accession>
<organism evidence="2 3">
    <name type="scientific">Eragrostis curvula</name>
    <name type="common">weeping love grass</name>
    <dbReference type="NCBI Taxonomy" id="38414"/>
    <lineage>
        <taxon>Eukaryota</taxon>
        <taxon>Viridiplantae</taxon>
        <taxon>Streptophyta</taxon>
        <taxon>Embryophyta</taxon>
        <taxon>Tracheophyta</taxon>
        <taxon>Spermatophyta</taxon>
        <taxon>Magnoliopsida</taxon>
        <taxon>Liliopsida</taxon>
        <taxon>Poales</taxon>
        <taxon>Poaceae</taxon>
        <taxon>PACMAD clade</taxon>
        <taxon>Chloridoideae</taxon>
        <taxon>Eragrostideae</taxon>
        <taxon>Eragrostidinae</taxon>
        <taxon>Eragrostis</taxon>
    </lineage>
</organism>
<protein>
    <recommendedName>
        <fullName evidence="1">Endonuclease/exonuclease/phosphatase domain-containing protein</fullName>
    </recommendedName>
</protein>
<name>A0A5J9UEZ6_9POAL</name>
<comment type="caution">
    <text evidence="2">The sequence shown here is derived from an EMBL/GenBank/DDBJ whole genome shotgun (WGS) entry which is preliminary data.</text>
</comment>
<feature type="non-terminal residue" evidence="2">
    <location>
        <position position="1"/>
    </location>
</feature>
<dbReference type="InterPro" id="IPR036691">
    <property type="entry name" value="Endo/exonu/phosph_ase_sf"/>
</dbReference>
<dbReference type="EMBL" id="RWGY01000026">
    <property type="protein sequence ID" value="TVU21770.1"/>
    <property type="molecule type" value="Genomic_DNA"/>
</dbReference>
<dbReference type="Pfam" id="PF03372">
    <property type="entry name" value="Exo_endo_phos"/>
    <property type="match status" value="1"/>
</dbReference>
<evidence type="ECO:0000259" key="1">
    <source>
        <dbReference type="Pfam" id="PF03372"/>
    </source>
</evidence>
<dbReference type="Gramene" id="TVU21770">
    <property type="protein sequence ID" value="TVU21770"/>
    <property type="gene ID" value="EJB05_31429"/>
</dbReference>
<evidence type="ECO:0000313" key="2">
    <source>
        <dbReference type="EMBL" id="TVU21770.1"/>
    </source>
</evidence>
<feature type="domain" description="Endonuclease/exonuclease/phosphatase" evidence="1">
    <location>
        <begin position="31"/>
        <end position="148"/>
    </location>
</feature>
<dbReference type="PANTHER" id="PTHR33710:SF48">
    <property type="entry name" value="OS02G0307075 PROTEIN"/>
    <property type="match status" value="1"/>
</dbReference>
<proteinExistence type="predicted"/>
<dbReference type="GO" id="GO:0003824">
    <property type="term" value="F:catalytic activity"/>
    <property type="evidence" value="ECO:0007669"/>
    <property type="project" value="InterPro"/>
</dbReference>
<gene>
    <name evidence="2" type="ORF">EJB05_31429</name>
</gene>
<dbReference type="Proteomes" id="UP000324897">
    <property type="component" value="Unassembled WGS sequence"/>
</dbReference>
<evidence type="ECO:0000313" key="3">
    <source>
        <dbReference type="Proteomes" id="UP000324897"/>
    </source>
</evidence>
<dbReference type="AlphaFoldDB" id="A0A5J9UEZ6"/>
<dbReference type="PANTHER" id="PTHR33710">
    <property type="entry name" value="BNAC02G09200D PROTEIN"/>
    <property type="match status" value="1"/>
</dbReference>
<sequence length="215" mass="23661">MLTLKSFITRAHSLTTVLSSNTTDLSLTITNVYAPSDHRDSRQFLDGLAELAGHIAGPWLVVGDFNLVRDLSDKNNNSFNANLAAAFNSTLHSLALLELPLLDRLFTWTNNRSSPTLARLDRVFINNDFASLCPNTTLSSLPRITSDHTPFLATISTTIPKPSSFRFDTSWLRYPDFLPAVLPAWYSTHSPGNASGHLAGSLKAVRHAAKIKVDR</sequence>
<keyword evidence="3" id="KW-1185">Reference proteome</keyword>
<reference evidence="2 3" key="1">
    <citation type="journal article" date="2019" name="Sci. Rep.">
        <title>A high-quality genome of Eragrostis curvula grass provides insights into Poaceae evolution and supports new strategies to enhance forage quality.</title>
        <authorList>
            <person name="Carballo J."/>
            <person name="Santos B.A.C.M."/>
            <person name="Zappacosta D."/>
            <person name="Garbus I."/>
            <person name="Selva J.P."/>
            <person name="Gallo C.A."/>
            <person name="Diaz A."/>
            <person name="Albertini E."/>
            <person name="Caccamo M."/>
            <person name="Echenique V."/>
        </authorList>
    </citation>
    <scope>NUCLEOTIDE SEQUENCE [LARGE SCALE GENOMIC DNA]</scope>
    <source>
        <strain evidence="3">cv. Victoria</strain>
        <tissue evidence="2">Leaf</tissue>
    </source>
</reference>
<dbReference type="OrthoDB" id="685803at2759"/>
<dbReference type="InterPro" id="IPR005135">
    <property type="entry name" value="Endo/exonuclease/phosphatase"/>
</dbReference>